<dbReference type="InterPro" id="IPR013762">
    <property type="entry name" value="Integrase-like_cat_sf"/>
</dbReference>
<sequence length="327" mass="38079">MEMIILTWDQSIHEFLLYMQGNGRKLSTVQRYRYDLVLFALWVENSEDALQRPFKRNITTDRFKQYLNAAKTNRNCSPTSLKRISGVIINFLDYHGVFLDSVDRGKQELLQLHNFASDTEIERLLQTMKSLEELTPYQIAGRSHILNRNLLIVRLMIYYGFSIHDLTNLTMQDVNFGQGVLLPTAAGGIKRAIPLHETDRKLLLATYKDIPEPVQPRQNTLDPLFVTFHHATGTFQWDYSTDSPKKLTKIAMQRMLQKEIKRANIHHLSPTTLRNRHILDSLRSGISGAEIKVLLGMKSIEAMHRYIIFWRSSPLSDNYRKIWRAHI</sequence>
<dbReference type="InterPro" id="IPR002104">
    <property type="entry name" value="Integrase_catalytic"/>
</dbReference>
<gene>
    <name evidence="6" type="ORF">BK724_00085</name>
</gene>
<dbReference type="CDD" id="cd00397">
    <property type="entry name" value="DNA_BRE_C"/>
    <property type="match status" value="1"/>
</dbReference>
<evidence type="ECO:0000259" key="4">
    <source>
        <dbReference type="PROSITE" id="PS51898"/>
    </source>
</evidence>
<dbReference type="GO" id="GO:0003677">
    <property type="term" value="F:DNA binding"/>
    <property type="evidence" value="ECO:0007669"/>
    <property type="project" value="UniProtKB-UniRule"/>
</dbReference>
<evidence type="ECO:0000313" key="7">
    <source>
        <dbReference type="Proteomes" id="UP000194733"/>
    </source>
</evidence>
<feature type="domain" description="Core-binding (CB)" evidence="5">
    <location>
        <begin position="6"/>
        <end position="96"/>
    </location>
</feature>
<comment type="caution">
    <text evidence="6">The sequence shown here is derived from an EMBL/GenBank/DDBJ whole genome shotgun (WGS) entry which is preliminary data.</text>
</comment>
<dbReference type="Gene3D" id="1.10.443.10">
    <property type="entry name" value="Intergrase catalytic core"/>
    <property type="match status" value="1"/>
</dbReference>
<organism evidence="6 7">
    <name type="scientific">Bacillus thuringiensis serovar sooncheon</name>
    <dbReference type="NCBI Taxonomy" id="180891"/>
    <lineage>
        <taxon>Bacteria</taxon>
        <taxon>Bacillati</taxon>
        <taxon>Bacillota</taxon>
        <taxon>Bacilli</taxon>
        <taxon>Bacillales</taxon>
        <taxon>Bacillaceae</taxon>
        <taxon>Bacillus</taxon>
        <taxon>Bacillus cereus group</taxon>
    </lineage>
</organism>
<dbReference type="Proteomes" id="UP000194733">
    <property type="component" value="Unassembled WGS sequence"/>
</dbReference>
<evidence type="ECO:0000259" key="5">
    <source>
        <dbReference type="PROSITE" id="PS51900"/>
    </source>
</evidence>
<keyword evidence="2" id="KW-0233">DNA recombination</keyword>
<name>A0A9Q5SLW7_BACTU</name>
<evidence type="ECO:0000256" key="3">
    <source>
        <dbReference type="PROSITE-ProRule" id="PRU01248"/>
    </source>
</evidence>
<dbReference type="PANTHER" id="PTHR30349:SF86">
    <property type="entry name" value="INTEGRASE_RECOMBINASE AQ_AA09-RELATED"/>
    <property type="match status" value="1"/>
</dbReference>
<dbReference type="PROSITE" id="PS51898">
    <property type="entry name" value="TYR_RECOMBINASE"/>
    <property type="match status" value="1"/>
</dbReference>
<evidence type="ECO:0000256" key="2">
    <source>
        <dbReference type="ARBA" id="ARBA00023172"/>
    </source>
</evidence>
<reference evidence="6 7" key="1">
    <citation type="submission" date="2016-10" db="EMBL/GenBank/DDBJ databases">
        <title>Comparative genomics of Bacillus thuringiensis reveals a path to pathogens against multiple invertebrate hosts.</title>
        <authorList>
            <person name="Zheng J."/>
            <person name="Gao Q."/>
            <person name="Liu H."/>
            <person name="Peng D."/>
            <person name="Ruan L."/>
            <person name="Sun M."/>
        </authorList>
    </citation>
    <scope>NUCLEOTIDE SEQUENCE [LARGE SCALE GENOMIC DNA]</scope>
    <source>
        <strain evidence="6">BGSC 4BB1</strain>
    </source>
</reference>
<dbReference type="AlphaFoldDB" id="A0A9Q5SLW7"/>
<dbReference type="GO" id="GO:0015074">
    <property type="term" value="P:DNA integration"/>
    <property type="evidence" value="ECO:0007669"/>
    <property type="project" value="InterPro"/>
</dbReference>
<dbReference type="RefSeq" id="WP_003291078.1">
    <property type="nucleotide sequence ID" value="NZ_NFCY01000004.1"/>
</dbReference>
<dbReference type="InterPro" id="IPR044068">
    <property type="entry name" value="CB"/>
</dbReference>
<accession>A0A9Q5SLW7</accession>
<dbReference type="EMBL" id="NFCY01000004">
    <property type="protein sequence ID" value="OTX56302.1"/>
    <property type="molecule type" value="Genomic_DNA"/>
</dbReference>
<protein>
    <submittedName>
        <fullName evidence="6">Integrase</fullName>
    </submittedName>
</protein>
<evidence type="ECO:0000313" key="6">
    <source>
        <dbReference type="EMBL" id="OTX56302.1"/>
    </source>
</evidence>
<dbReference type="InterPro" id="IPR050090">
    <property type="entry name" value="Tyrosine_recombinase_XerCD"/>
</dbReference>
<dbReference type="InterPro" id="IPR011010">
    <property type="entry name" value="DNA_brk_join_enz"/>
</dbReference>
<dbReference type="Gene3D" id="1.10.150.130">
    <property type="match status" value="1"/>
</dbReference>
<feature type="domain" description="Tyr recombinase" evidence="4">
    <location>
        <begin position="110"/>
        <end position="320"/>
    </location>
</feature>
<dbReference type="InterPro" id="IPR010998">
    <property type="entry name" value="Integrase_recombinase_N"/>
</dbReference>
<dbReference type="PANTHER" id="PTHR30349">
    <property type="entry name" value="PHAGE INTEGRASE-RELATED"/>
    <property type="match status" value="1"/>
</dbReference>
<evidence type="ECO:0000256" key="1">
    <source>
        <dbReference type="ARBA" id="ARBA00023125"/>
    </source>
</evidence>
<dbReference type="GO" id="GO:0006310">
    <property type="term" value="P:DNA recombination"/>
    <property type="evidence" value="ECO:0007669"/>
    <property type="project" value="UniProtKB-KW"/>
</dbReference>
<dbReference type="SUPFAM" id="SSF56349">
    <property type="entry name" value="DNA breaking-rejoining enzymes"/>
    <property type="match status" value="1"/>
</dbReference>
<dbReference type="PROSITE" id="PS51900">
    <property type="entry name" value="CB"/>
    <property type="match status" value="1"/>
</dbReference>
<proteinExistence type="predicted"/>
<keyword evidence="1 3" id="KW-0238">DNA-binding</keyword>
<dbReference type="Pfam" id="PF00589">
    <property type="entry name" value="Phage_integrase"/>
    <property type="match status" value="1"/>
</dbReference>